<dbReference type="Pfam" id="PF00528">
    <property type="entry name" value="BPD_transp_1"/>
    <property type="match status" value="1"/>
</dbReference>
<dbReference type="SUPFAM" id="SSF161098">
    <property type="entry name" value="MetI-like"/>
    <property type="match status" value="1"/>
</dbReference>
<sequence>MIAFYRRFEAVLVGTASLIAIAVAWQLAVDNGFIDPFFISTPLAVAREAMTQAADGTLFVNISATLHAFSLALALAAAVGIGLGVLAGWFRDVEAALDPFIWFKYSAPTIAFYPIFIAYLGYGLPTVVTVGFLFALTPIYANTLAGIRNVDRDLARTARAFGARPLDVFVRVALPGSVPLLVAGFRLGVGRALTGVVVAELFGSTAGLGYSITQHAQLMQTAPMMVSIVAIVLIGVALTQALGFVERKTDAWRVDAE</sequence>
<dbReference type="InterPro" id="IPR035906">
    <property type="entry name" value="MetI-like_sf"/>
</dbReference>
<comment type="caution">
    <text evidence="9">The sequence shown here is derived from an EMBL/GenBank/DDBJ whole genome shotgun (WGS) entry which is preliminary data.</text>
</comment>
<evidence type="ECO:0000313" key="9">
    <source>
        <dbReference type="EMBL" id="PTW59399.1"/>
    </source>
</evidence>
<feature type="transmembrane region" description="Helical" evidence="7">
    <location>
        <begin position="102"/>
        <end position="122"/>
    </location>
</feature>
<keyword evidence="2 7" id="KW-0813">Transport</keyword>
<dbReference type="RefSeq" id="WP_107990929.1">
    <property type="nucleotide sequence ID" value="NZ_QAYG01000007.1"/>
</dbReference>
<keyword evidence="3" id="KW-1003">Cell membrane</keyword>
<keyword evidence="4 7" id="KW-0812">Transmembrane</keyword>
<dbReference type="OrthoDB" id="9786495at2"/>
<keyword evidence="10" id="KW-1185">Reference proteome</keyword>
<dbReference type="AlphaFoldDB" id="A0A2T5V6M2"/>
<dbReference type="GO" id="GO:0055085">
    <property type="term" value="P:transmembrane transport"/>
    <property type="evidence" value="ECO:0007669"/>
    <property type="project" value="InterPro"/>
</dbReference>
<evidence type="ECO:0000313" key="10">
    <source>
        <dbReference type="Proteomes" id="UP000244081"/>
    </source>
</evidence>
<dbReference type="PANTHER" id="PTHR30151">
    <property type="entry name" value="ALKANE SULFONATE ABC TRANSPORTER-RELATED, MEMBRANE SUBUNIT"/>
    <property type="match status" value="1"/>
</dbReference>
<dbReference type="InterPro" id="IPR000515">
    <property type="entry name" value="MetI-like"/>
</dbReference>
<evidence type="ECO:0000256" key="7">
    <source>
        <dbReference type="RuleBase" id="RU363032"/>
    </source>
</evidence>
<protein>
    <submittedName>
        <fullName evidence="9">NitT/TauT family transport system permease protein</fullName>
    </submittedName>
</protein>
<accession>A0A2T5V6M2</accession>
<evidence type="ECO:0000259" key="8">
    <source>
        <dbReference type="PROSITE" id="PS50928"/>
    </source>
</evidence>
<feature type="transmembrane region" description="Helical" evidence="7">
    <location>
        <begin position="224"/>
        <end position="245"/>
    </location>
</feature>
<comment type="subcellular location">
    <subcellularLocation>
        <location evidence="1 7">Cell membrane</location>
        <topology evidence="1 7">Multi-pass membrane protein</topology>
    </subcellularLocation>
</comment>
<dbReference type="PANTHER" id="PTHR30151:SF0">
    <property type="entry name" value="ABC TRANSPORTER PERMEASE PROTEIN MJ0413-RELATED"/>
    <property type="match status" value="1"/>
</dbReference>
<name>A0A2T5V6M2_9HYPH</name>
<feature type="transmembrane region" description="Helical" evidence="7">
    <location>
        <begin position="168"/>
        <end position="187"/>
    </location>
</feature>
<keyword evidence="6 7" id="KW-0472">Membrane</keyword>
<dbReference type="PROSITE" id="PS50928">
    <property type="entry name" value="ABC_TM1"/>
    <property type="match status" value="1"/>
</dbReference>
<dbReference type="GO" id="GO:0005886">
    <property type="term" value="C:plasma membrane"/>
    <property type="evidence" value="ECO:0007669"/>
    <property type="project" value="UniProtKB-SubCell"/>
</dbReference>
<feature type="transmembrane region" description="Helical" evidence="7">
    <location>
        <begin position="128"/>
        <end position="147"/>
    </location>
</feature>
<evidence type="ECO:0000256" key="4">
    <source>
        <dbReference type="ARBA" id="ARBA00022692"/>
    </source>
</evidence>
<dbReference type="EMBL" id="QAYG01000007">
    <property type="protein sequence ID" value="PTW59399.1"/>
    <property type="molecule type" value="Genomic_DNA"/>
</dbReference>
<dbReference type="Gene3D" id="1.10.3720.10">
    <property type="entry name" value="MetI-like"/>
    <property type="match status" value="1"/>
</dbReference>
<feature type="transmembrane region" description="Helical" evidence="7">
    <location>
        <begin position="68"/>
        <end position="90"/>
    </location>
</feature>
<evidence type="ECO:0000256" key="2">
    <source>
        <dbReference type="ARBA" id="ARBA00022448"/>
    </source>
</evidence>
<reference evidence="9 10" key="1">
    <citation type="submission" date="2018-04" db="EMBL/GenBank/DDBJ databases">
        <title>Genomic Encyclopedia of Archaeal and Bacterial Type Strains, Phase II (KMG-II): from individual species to whole genera.</title>
        <authorList>
            <person name="Goeker M."/>
        </authorList>
    </citation>
    <scope>NUCLEOTIDE SEQUENCE [LARGE SCALE GENOMIC DNA]</scope>
    <source>
        <strain evidence="9 10">DSM 23382</strain>
    </source>
</reference>
<gene>
    <name evidence="9" type="ORF">C8N35_107112</name>
</gene>
<feature type="domain" description="ABC transmembrane type-1" evidence="8">
    <location>
        <begin position="62"/>
        <end position="246"/>
    </location>
</feature>
<evidence type="ECO:0000256" key="3">
    <source>
        <dbReference type="ARBA" id="ARBA00022475"/>
    </source>
</evidence>
<organism evidence="9 10">
    <name type="scientific">Breoghania corrubedonensis</name>
    <dbReference type="NCBI Taxonomy" id="665038"/>
    <lineage>
        <taxon>Bacteria</taxon>
        <taxon>Pseudomonadati</taxon>
        <taxon>Pseudomonadota</taxon>
        <taxon>Alphaproteobacteria</taxon>
        <taxon>Hyphomicrobiales</taxon>
        <taxon>Stappiaceae</taxon>
        <taxon>Breoghania</taxon>
    </lineage>
</organism>
<keyword evidence="5 7" id="KW-1133">Transmembrane helix</keyword>
<evidence type="ECO:0000256" key="5">
    <source>
        <dbReference type="ARBA" id="ARBA00022989"/>
    </source>
</evidence>
<evidence type="ECO:0000256" key="1">
    <source>
        <dbReference type="ARBA" id="ARBA00004651"/>
    </source>
</evidence>
<dbReference type="CDD" id="cd06261">
    <property type="entry name" value="TM_PBP2"/>
    <property type="match status" value="1"/>
</dbReference>
<comment type="similarity">
    <text evidence="7">Belongs to the binding-protein-dependent transport system permease family.</text>
</comment>
<evidence type="ECO:0000256" key="6">
    <source>
        <dbReference type="ARBA" id="ARBA00023136"/>
    </source>
</evidence>
<proteinExistence type="inferred from homology"/>
<dbReference type="Proteomes" id="UP000244081">
    <property type="component" value="Unassembled WGS sequence"/>
</dbReference>